<protein>
    <submittedName>
        <fullName evidence="1">Uncharacterized protein</fullName>
    </submittedName>
</protein>
<reference evidence="1" key="1">
    <citation type="submission" date="2018-06" db="EMBL/GenBank/DDBJ databases">
        <authorList>
            <person name="Zhirakovskaya E."/>
        </authorList>
    </citation>
    <scope>NUCLEOTIDE SEQUENCE</scope>
</reference>
<sequence>MDESVTREIAGFPLKKINWIFVCPNLMAEQIIQLQLMMSRAKHLRACSGVVFDKI</sequence>
<dbReference type="EMBL" id="UOEQ01000378">
    <property type="protein sequence ID" value="VAW21828.1"/>
    <property type="molecule type" value="Genomic_DNA"/>
</dbReference>
<gene>
    <name evidence="1" type="ORF">MNBD_ALPHA11-1239</name>
</gene>
<dbReference type="AlphaFoldDB" id="A0A3B0TV18"/>
<accession>A0A3B0TV18</accession>
<proteinExistence type="predicted"/>
<organism evidence="1">
    <name type="scientific">hydrothermal vent metagenome</name>
    <dbReference type="NCBI Taxonomy" id="652676"/>
    <lineage>
        <taxon>unclassified sequences</taxon>
        <taxon>metagenomes</taxon>
        <taxon>ecological metagenomes</taxon>
    </lineage>
</organism>
<name>A0A3B0TV18_9ZZZZ</name>
<evidence type="ECO:0000313" key="1">
    <source>
        <dbReference type="EMBL" id="VAW21828.1"/>
    </source>
</evidence>